<accession>A0A382CDR3</accession>
<reference evidence="2" key="1">
    <citation type="submission" date="2018-05" db="EMBL/GenBank/DDBJ databases">
        <authorList>
            <person name="Lanie J.A."/>
            <person name="Ng W.-L."/>
            <person name="Kazmierczak K.M."/>
            <person name="Andrzejewski T.M."/>
            <person name="Davidsen T.M."/>
            <person name="Wayne K.J."/>
            <person name="Tettelin H."/>
            <person name="Glass J.I."/>
            <person name="Rusch D."/>
            <person name="Podicherti R."/>
            <person name="Tsui H.-C.T."/>
            <person name="Winkler M.E."/>
        </authorList>
    </citation>
    <scope>NUCLEOTIDE SEQUENCE</scope>
</reference>
<dbReference type="EMBL" id="UINC01033946">
    <property type="protein sequence ID" value="SVB24014.1"/>
    <property type="molecule type" value="Genomic_DNA"/>
</dbReference>
<proteinExistence type="predicted"/>
<feature type="domain" description="CBS" evidence="1">
    <location>
        <begin position="47"/>
        <end position="92"/>
    </location>
</feature>
<dbReference type="SUPFAM" id="SSF54631">
    <property type="entry name" value="CBS-domain pair"/>
    <property type="match status" value="1"/>
</dbReference>
<evidence type="ECO:0000313" key="2">
    <source>
        <dbReference type="EMBL" id="SVB24014.1"/>
    </source>
</evidence>
<dbReference type="InterPro" id="IPR000644">
    <property type="entry name" value="CBS_dom"/>
</dbReference>
<sequence length="146" mass="16115">SCLPVINDAGEPLGLIWQTDLLQRLQPIANKKFSKDSKSKEGAGPLSDVMRVEFEIILSSSSLRDAAILLQHNNSGCLLVVTDNRLIGIVSPCNFLGVTIDLLQDQEELKFDDLDEDAEVGVLDEDDLGDIFVDKPETEDWNQMDA</sequence>
<dbReference type="InterPro" id="IPR046342">
    <property type="entry name" value="CBS_dom_sf"/>
</dbReference>
<protein>
    <recommendedName>
        <fullName evidence="1">CBS domain-containing protein</fullName>
    </recommendedName>
</protein>
<dbReference type="Pfam" id="PF00571">
    <property type="entry name" value="CBS"/>
    <property type="match status" value="1"/>
</dbReference>
<name>A0A382CDR3_9ZZZZ</name>
<dbReference type="Gene3D" id="3.10.580.10">
    <property type="entry name" value="CBS-domain"/>
    <property type="match status" value="1"/>
</dbReference>
<feature type="non-terminal residue" evidence="2">
    <location>
        <position position="1"/>
    </location>
</feature>
<gene>
    <name evidence="2" type="ORF">METZ01_LOCUS176868</name>
</gene>
<evidence type="ECO:0000259" key="1">
    <source>
        <dbReference type="Pfam" id="PF00571"/>
    </source>
</evidence>
<dbReference type="AlphaFoldDB" id="A0A382CDR3"/>
<organism evidence="2">
    <name type="scientific">marine metagenome</name>
    <dbReference type="NCBI Taxonomy" id="408172"/>
    <lineage>
        <taxon>unclassified sequences</taxon>
        <taxon>metagenomes</taxon>
        <taxon>ecological metagenomes</taxon>
    </lineage>
</organism>